<gene>
    <name evidence="2" type="ORF">JM946_23705</name>
</gene>
<dbReference type="Proteomes" id="UP000661077">
    <property type="component" value="Unassembled WGS sequence"/>
</dbReference>
<proteinExistence type="predicted"/>
<dbReference type="Gene3D" id="1.25.40.10">
    <property type="entry name" value="Tetratricopeptide repeat domain"/>
    <property type="match status" value="1"/>
</dbReference>
<feature type="region of interest" description="Disordered" evidence="1">
    <location>
        <begin position="224"/>
        <end position="243"/>
    </location>
</feature>
<sequence>MVSGTAEIWLQTSHTTDYLTAGSYEISHHAPSPATHARHQGEEDLKAMVVALTCALAGCANPVNRSTAVRYSEAAWTARDAGDWRRAQSNLAKAIPNAQVGGATPRQMSVLYYEYGRASGVICDWEAAEQSLKRALELDQGSNGPVHLAQMELGRMYFDRKDYASAEHYFTSLYQLFERMDAQTADPLGYAVFLDEYAVTLEALSRPAEASPLKARADELRRTFPTGQARTDRTPYGTQCAAS</sequence>
<accession>A0ABS1X3G2</accession>
<name>A0ABS1X3G2_9GAMM</name>
<reference evidence="2 3" key="1">
    <citation type="journal article" date="2021" name="Int. J. Syst. Evol. Microbiol.">
        <title>Steroidobacter gossypii sp. nov., isolated from soil of cotton cropping field.</title>
        <authorList>
            <person name="Huang R."/>
            <person name="Yang S."/>
            <person name="Zhen C."/>
            <person name="Liu W."/>
        </authorList>
    </citation>
    <scope>NUCLEOTIDE SEQUENCE [LARGE SCALE GENOMIC DNA]</scope>
    <source>
        <strain evidence="2 3">S1-65</strain>
    </source>
</reference>
<evidence type="ECO:0000313" key="2">
    <source>
        <dbReference type="EMBL" id="MBM0107762.1"/>
    </source>
</evidence>
<dbReference type="EMBL" id="JAEVLS010000006">
    <property type="protein sequence ID" value="MBM0107762.1"/>
    <property type="molecule type" value="Genomic_DNA"/>
</dbReference>
<comment type="caution">
    <text evidence="2">The sequence shown here is derived from an EMBL/GenBank/DDBJ whole genome shotgun (WGS) entry which is preliminary data.</text>
</comment>
<protein>
    <submittedName>
        <fullName evidence="2">Tetratricopeptide repeat protein</fullName>
    </submittedName>
</protein>
<evidence type="ECO:0000313" key="3">
    <source>
        <dbReference type="Proteomes" id="UP000661077"/>
    </source>
</evidence>
<dbReference type="InterPro" id="IPR011990">
    <property type="entry name" value="TPR-like_helical_dom_sf"/>
</dbReference>
<evidence type="ECO:0000256" key="1">
    <source>
        <dbReference type="SAM" id="MobiDB-lite"/>
    </source>
</evidence>
<dbReference type="SUPFAM" id="SSF48452">
    <property type="entry name" value="TPR-like"/>
    <property type="match status" value="1"/>
</dbReference>
<keyword evidence="3" id="KW-1185">Reference proteome</keyword>
<organism evidence="2 3">
    <name type="scientific">Steroidobacter gossypii</name>
    <dbReference type="NCBI Taxonomy" id="2805490"/>
    <lineage>
        <taxon>Bacteria</taxon>
        <taxon>Pseudomonadati</taxon>
        <taxon>Pseudomonadota</taxon>
        <taxon>Gammaproteobacteria</taxon>
        <taxon>Steroidobacterales</taxon>
        <taxon>Steroidobacteraceae</taxon>
        <taxon>Steroidobacter</taxon>
    </lineage>
</organism>